<feature type="non-terminal residue" evidence="6">
    <location>
        <position position="1"/>
    </location>
</feature>
<gene>
    <name evidence="6" type="ORF">PPACK8108_LOCUS15872</name>
</gene>
<dbReference type="Gene3D" id="2.40.50.100">
    <property type="match status" value="1"/>
</dbReference>
<accession>A0AAV0BAI0</accession>
<proteinExistence type="inferred from homology"/>
<sequence>VRTATKRAGGSTKNNRGSAGRRLGVKKYGGEKVHKGEIIIRQRGLRFHPGQDVHLGKDHTIHASINGYVKFYKDPTGDRVGYRALSPRRQRMRKFVGVASAPDEFGFSFLFFFKKKSSFSIDNTEN</sequence>
<reference evidence="6" key="1">
    <citation type="submission" date="2022-06" db="EMBL/GenBank/DDBJ databases">
        <authorList>
            <consortium name="SYNGENTA / RWTH Aachen University"/>
        </authorList>
    </citation>
    <scope>NUCLEOTIDE SEQUENCE</scope>
</reference>
<evidence type="ECO:0000256" key="4">
    <source>
        <dbReference type="ARBA" id="ARBA00035267"/>
    </source>
</evidence>
<dbReference type="PRINTS" id="PR00063">
    <property type="entry name" value="RIBOSOMALL27"/>
</dbReference>
<dbReference type="Proteomes" id="UP001153365">
    <property type="component" value="Unassembled WGS sequence"/>
</dbReference>
<comment type="caution">
    <text evidence="6">The sequence shown here is derived from an EMBL/GenBank/DDBJ whole genome shotgun (WGS) entry which is preliminary data.</text>
</comment>
<evidence type="ECO:0000313" key="7">
    <source>
        <dbReference type="Proteomes" id="UP001153365"/>
    </source>
</evidence>
<dbReference type="NCBIfam" id="TIGR00062">
    <property type="entry name" value="L27"/>
    <property type="match status" value="1"/>
</dbReference>
<evidence type="ECO:0000256" key="1">
    <source>
        <dbReference type="ARBA" id="ARBA00010797"/>
    </source>
</evidence>
<dbReference type="InterPro" id="IPR018261">
    <property type="entry name" value="Ribosomal_bL27_CS"/>
</dbReference>
<evidence type="ECO:0000256" key="5">
    <source>
        <dbReference type="SAM" id="MobiDB-lite"/>
    </source>
</evidence>
<dbReference type="SUPFAM" id="SSF110324">
    <property type="entry name" value="Ribosomal L27 protein-like"/>
    <property type="match status" value="1"/>
</dbReference>
<organism evidence="6 7">
    <name type="scientific">Phakopsora pachyrhizi</name>
    <name type="common">Asian soybean rust disease fungus</name>
    <dbReference type="NCBI Taxonomy" id="170000"/>
    <lineage>
        <taxon>Eukaryota</taxon>
        <taxon>Fungi</taxon>
        <taxon>Dikarya</taxon>
        <taxon>Basidiomycota</taxon>
        <taxon>Pucciniomycotina</taxon>
        <taxon>Pucciniomycetes</taxon>
        <taxon>Pucciniales</taxon>
        <taxon>Phakopsoraceae</taxon>
        <taxon>Phakopsora</taxon>
    </lineage>
</organism>
<evidence type="ECO:0000313" key="6">
    <source>
        <dbReference type="EMBL" id="CAH7682772.1"/>
    </source>
</evidence>
<dbReference type="PROSITE" id="PS00831">
    <property type="entry name" value="RIBOSOMAL_L27"/>
    <property type="match status" value="1"/>
</dbReference>
<dbReference type="Pfam" id="PF01016">
    <property type="entry name" value="Ribosomal_L27"/>
    <property type="match status" value="1"/>
</dbReference>
<keyword evidence="2" id="KW-0689">Ribosomal protein</keyword>
<keyword evidence="3" id="KW-0687">Ribonucleoprotein</keyword>
<dbReference type="EMBL" id="CALTRL010004280">
    <property type="protein sequence ID" value="CAH7682772.1"/>
    <property type="molecule type" value="Genomic_DNA"/>
</dbReference>
<feature type="region of interest" description="Disordered" evidence="5">
    <location>
        <begin position="1"/>
        <end position="22"/>
    </location>
</feature>
<comment type="similarity">
    <text evidence="1">Belongs to the bacterial ribosomal protein bL27 family.</text>
</comment>
<keyword evidence="7" id="KW-1185">Reference proteome</keyword>
<evidence type="ECO:0000256" key="2">
    <source>
        <dbReference type="ARBA" id="ARBA00022980"/>
    </source>
</evidence>
<dbReference type="InterPro" id="IPR001684">
    <property type="entry name" value="Ribosomal_bL27"/>
</dbReference>
<dbReference type="AlphaFoldDB" id="A0AAV0BAI0"/>
<protein>
    <recommendedName>
        <fullName evidence="4">Large ribosomal subunit protein bL27m</fullName>
    </recommendedName>
</protein>
<dbReference type="GO" id="GO:0005762">
    <property type="term" value="C:mitochondrial large ribosomal subunit"/>
    <property type="evidence" value="ECO:0007669"/>
    <property type="project" value="TreeGrafter"/>
</dbReference>
<dbReference type="PANTHER" id="PTHR15893">
    <property type="entry name" value="RIBOSOMAL PROTEIN L27"/>
    <property type="match status" value="1"/>
</dbReference>
<evidence type="ECO:0000256" key="3">
    <source>
        <dbReference type="ARBA" id="ARBA00023274"/>
    </source>
</evidence>
<dbReference type="GO" id="GO:0006412">
    <property type="term" value="P:translation"/>
    <property type="evidence" value="ECO:0007669"/>
    <property type="project" value="InterPro"/>
</dbReference>
<name>A0AAV0BAI0_PHAPC</name>
<dbReference type="GO" id="GO:0003735">
    <property type="term" value="F:structural constituent of ribosome"/>
    <property type="evidence" value="ECO:0007669"/>
    <property type="project" value="InterPro"/>
</dbReference>
<dbReference type="PANTHER" id="PTHR15893:SF0">
    <property type="entry name" value="LARGE RIBOSOMAL SUBUNIT PROTEIN BL27M"/>
    <property type="match status" value="1"/>
</dbReference>